<feature type="compositionally biased region" description="Basic and acidic residues" evidence="1">
    <location>
        <begin position="122"/>
        <end position="145"/>
    </location>
</feature>
<evidence type="ECO:0000256" key="1">
    <source>
        <dbReference type="SAM" id="MobiDB-lite"/>
    </source>
</evidence>
<dbReference type="NCBIfam" id="TIGR02532">
    <property type="entry name" value="IV_pilin_GFxxxE"/>
    <property type="match status" value="1"/>
</dbReference>
<accession>A0ABT9G0R9</accession>
<evidence type="ECO:0000313" key="4">
    <source>
        <dbReference type="Proteomes" id="UP001235760"/>
    </source>
</evidence>
<keyword evidence="4" id="KW-1185">Reference proteome</keyword>
<gene>
    <name evidence="3" type="ORF">Q8X39_05460</name>
</gene>
<dbReference type="InterPro" id="IPR045584">
    <property type="entry name" value="Pilin-like"/>
</dbReference>
<proteinExistence type="predicted"/>
<evidence type="ECO:0000256" key="2">
    <source>
        <dbReference type="SAM" id="Phobius"/>
    </source>
</evidence>
<dbReference type="Proteomes" id="UP001235760">
    <property type="component" value="Unassembled WGS sequence"/>
</dbReference>
<keyword evidence="2" id="KW-0812">Transmembrane</keyword>
<dbReference type="InterPro" id="IPR031982">
    <property type="entry name" value="PilE-like"/>
</dbReference>
<protein>
    <submittedName>
        <fullName evidence="3">Type IV pilin protein</fullName>
    </submittedName>
</protein>
<keyword evidence="2" id="KW-0472">Membrane</keyword>
<dbReference type="SUPFAM" id="SSF54523">
    <property type="entry name" value="Pili subunits"/>
    <property type="match status" value="1"/>
</dbReference>
<dbReference type="RefSeq" id="WP_305748623.1">
    <property type="nucleotide sequence ID" value="NZ_JAUZEE010000002.1"/>
</dbReference>
<organism evidence="3 4">
    <name type="scientific">Leptothrix discophora</name>
    <dbReference type="NCBI Taxonomy" id="89"/>
    <lineage>
        <taxon>Bacteria</taxon>
        <taxon>Pseudomonadati</taxon>
        <taxon>Pseudomonadota</taxon>
        <taxon>Betaproteobacteria</taxon>
        <taxon>Burkholderiales</taxon>
        <taxon>Sphaerotilaceae</taxon>
        <taxon>Leptothrix</taxon>
    </lineage>
</organism>
<dbReference type="Pfam" id="PF16732">
    <property type="entry name" value="ComP_DUS"/>
    <property type="match status" value="1"/>
</dbReference>
<reference evidence="3 4" key="1">
    <citation type="submission" date="2023-08" db="EMBL/GenBank/DDBJ databases">
        <authorList>
            <person name="Roldan D.M."/>
            <person name="Menes R.J."/>
        </authorList>
    </citation>
    <scope>NUCLEOTIDE SEQUENCE [LARGE SCALE GENOMIC DNA]</scope>
    <source>
        <strain evidence="3 4">CCM 2812</strain>
    </source>
</reference>
<sequence>MLRRAIGWSLVELMVGLALLGILSTLAWPSYDGQIKRLRRSDAHVALARLQQAQEQHRSRSPAYADTLGSDGLGLPDLSDAGHYRLSIGLDPARAATAYTVQAMAIGRQADDQPCQRMAIEVDRGQLRRRSGPSEHLDNDSDGNRRCWGSW</sequence>
<name>A0ABT9G0R9_LEPDI</name>
<dbReference type="Gene3D" id="3.30.700.10">
    <property type="entry name" value="Glycoprotein, Type 4 Pilin"/>
    <property type="match status" value="1"/>
</dbReference>
<feature type="region of interest" description="Disordered" evidence="1">
    <location>
        <begin position="122"/>
        <end position="151"/>
    </location>
</feature>
<evidence type="ECO:0000313" key="3">
    <source>
        <dbReference type="EMBL" id="MDP4300074.1"/>
    </source>
</evidence>
<feature type="transmembrane region" description="Helical" evidence="2">
    <location>
        <begin position="6"/>
        <end position="31"/>
    </location>
</feature>
<comment type="caution">
    <text evidence="3">The sequence shown here is derived from an EMBL/GenBank/DDBJ whole genome shotgun (WGS) entry which is preliminary data.</text>
</comment>
<keyword evidence="2" id="KW-1133">Transmembrane helix</keyword>
<dbReference type="EMBL" id="JAUZEE010000002">
    <property type="protein sequence ID" value="MDP4300074.1"/>
    <property type="molecule type" value="Genomic_DNA"/>
</dbReference>
<dbReference type="InterPro" id="IPR012902">
    <property type="entry name" value="N_methyl_site"/>
</dbReference>